<dbReference type="Proteomes" id="UP000248918">
    <property type="component" value="Unassembled WGS sequence"/>
</dbReference>
<feature type="signal peptide" evidence="1">
    <location>
        <begin position="1"/>
        <end position="19"/>
    </location>
</feature>
<feature type="chain" id="PRO_5016308457" evidence="1">
    <location>
        <begin position="20"/>
        <end position="488"/>
    </location>
</feature>
<comment type="caution">
    <text evidence="2">The sequence shown here is derived from an EMBL/GenBank/DDBJ whole genome shotgun (WGS) entry which is preliminary data.</text>
</comment>
<name>A0A329BIU9_9BURK</name>
<dbReference type="OrthoDB" id="9128754at2"/>
<protein>
    <submittedName>
        <fullName evidence="2">Uncharacterized protein</fullName>
    </submittedName>
</protein>
<dbReference type="RefSeq" id="WP_146749827.1">
    <property type="nucleotide sequence ID" value="NZ_CADFFP010000001.1"/>
</dbReference>
<dbReference type="EMBL" id="QLTK01000030">
    <property type="protein sequence ID" value="RAS21191.1"/>
    <property type="molecule type" value="Genomic_DNA"/>
</dbReference>
<proteinExistence type="predicted"/>
<organism evidence="2 3">
    <name type="scientific">Paraburkholderia bryophila</name>
    <dbReference type="NCBI Taxonomy" id="420952"/>
    <lineage>
        <taxon>Bacteria</taxon>
        <taxon>Pseudomonadati</taxon>
        <taxon>Pseudomonadota</taxon>
        <taxon>Betaproteobacteria</taxon>
        <taxon>Burkholderiales</taxon>
        <taxon>Burkholderiaceae</taxon>
        <taxon>Paraburkholderia</taxon>
    </lineage>
</organism>
<dbReference type="AlphaFoldDB" id="A0A329BIU9"/>
<keyword evidence="1" id="KW-0732">Signal</keyword>
<evidence type="ECO:0000256" key="1">
    <source>
        <dbReference type="SAM" id="SignalP"/>
    </source>
</evidence>
<dbReference type="PROSITE" id="PS51257">
    <property type="entry name" value="PROKAR_LIPOPROTEIN"/>
    <property type="match status" value="1"/>
</dbReference>
<gene>
    <name evidence="2" type="ORF">BX591_13020</name>
</gene>
<accession>A0A329BIU9</accession>
<evidence type="ECO:0000313" key="3">
    <source>
        <dbReference type="Proteomes" id="UP000248918"/>
    </source>
</evidence>
<reference evidence="2 3" key="1">
    <citation type="submission" date="2018-06" db="EMBL/GenBank/DDBJ databases">
        <title>Genomic Encyclopedia of Type Strains, Phase III (KMG-III): the genomes of soil and plant-associated and newly described type strains.</title>
        <authorList>
            <person name="Whitman W."/>
        </authorList>
    </citation>
    <scope>NUCLEOTIDE SEQUENCE [LARGE SCALE GENOMIC DNA]</scope>
    <source>
        <strain evidence="2 3">LMG 23644</strain>
    </source>
</reference>
<sequence length="488" mass="52726">MRKHIAALAVLVLMSGCNSYRPVSTNHSSGCGTGLGTPACATGSMVTSNGLSNPSRDQFAPATTLQNAANSDGYKAINARIDVWRKECAAAMSTPDLNPIRNKIEIFHDPLSPAPYTYASLDAFPTDADVPLIMKWEELRDACIEQEHEISPASPDLTPMAQSIFLQRAAFASVAEAKLRQLTVALSQQKLTYGEFAQRRYQINAAADNAASQVSATLNIRDQGSQILAQDRIKKEFSIESDALDGYLHALAARPPRMVRLAATAEIGSRASERTCAGNCSSAPMPEGYPFKQLRHGFTVSVGGLGGTTTRLVDFDTGTFSVINFELKLINGKVQSAITHRSNITLAMDDLAQLRAIANMIWISVGPVPTAQAGLDGFWEIRLVNGKVARSEGGLGNVGGAGRDLNALLYGIQERQLAHFMLQNRRMYQLWSCYPYPLGGHAGTPTSYIRTSGYSSSDSDDMPPVFPIPSDPLPFRFEISRTGLTCAD</sequence>
<evidence type="ECO:0000313" key="2">
    <source>
        <dbReference type="EMBL" id="RAS21191.1"/>
    </source>
</evidence>